<dbReference type="Proteomes" id="UP000679629">
    <property type="component" value="Chromosome"/>
</dbReference>
<dbReference type="InterPro" id="IPR043129">
    <property type="entry name" value="ATPase_NBD"/>
</dbReference>
<dbReference type="InterPro" id="IPR018181">
    <property type="entry name" value="Heat_shock_70_CS"/>
</dbReference>
<evidence type="ECO:0000256" key="7">
    <source>
        <dbReference type="ARBA" id="ARBA00023186"/>
    </source>
</evidence>
<gene>
    <name evidence="9" type="ORF">KJK29_36990</name>
</gene>
<evidence type="ECO:0000256" key="5">
    <source>
        <dbReference type="ARBA" id="ARBA00022840"/>
    </source>
</evidence>
<evidence type="ECO:0000256" key="1">
    <source>
        <dbReference type="ARBA" id="ARBA00007381"/>
    </source>
</evidence>
<accession>A0ABX8G3N0</accession>
<feature type="region of interest" description="Disordered" evidence="8">
    <location>
        <begin position="466"/>
        <end position="503"/>
    </location>
</feature>
<evidence type="ECO:0000256" key="4">
    <source>
        <dbReference type="ARBA" id="ARBA00022741"/>
    </source>
</evidence>
<dbReference type="PRINTS" id="PR00301">
    <property type="entry name" value="HEATSHOCK70"/>
</dbReference>
<feature type="region of interest" description="Disordered" evidence="8">
    <location>
        <begin position="233"/>
        <end position="266"/>
    </location>
</feature>
<reference evidence="10" key="1">
    <citation type="submission" date="2021-05" db="EMBL/GenBank/DDBJ databases">
        <title>Direct Submission.</title>
        <authorList>
            <person name="Li K."/>
            <person name="Gao J."/>
        </authorList>
    </citation>
    <scope>NUCLEOTIDE SEQUENCE [LARGE SCALE GENOMIC DNA]</scope>
    <source>
        <strain evidence="10">MG62</strain>
    </source>
</reference>
<keyword evidence="4" id="KW-0547">Nucleotide-binding</keyword>
<dbReference type="RefSeq" id="WP_215123698.1">
    <property type="nucleotide sequence ID" value="NZ_CP075896.1"/>
</dbReference>
<sequence length="805" mass="84623">MAHEPVLAIDFGTSTSAVALLADGRVRMVKEPSGDSWAWPSAVSWDGSRLLVGTPAEHRKAMYPSSFRGEFKRNLGESAPLVLGDASYQAEQLVTALISAMRGEAERLYGRPITRAVLTCPASYGPGDPRRGLLIGAGEAAGLTAVDLLPEPVAAAFAPLAGAAFEPGRLVLVYDFGGGTFDAALIRTTEQDDAEGTVEVLGHAALDDCGGHDIDVLLAEELVRRGGAALSSWLRPGPEQDDEKGGAKASGRSAAKSSGPTANAEDGLRRTLDLGDFAHRFKHRLSVEAEIEDFFRSAGLPVGLDRARLAELTAPLVTRTVACCRDLLDRCGRSADRLAAVLLVGGTTRMPAVRDALEQAFPGLLRGVEDPELAVAQGAAAWAGTATERYSVAGRPAGLSVPLSWELPGGGTGKLLQWYVGPGDDYPADAVFALVRLTDGGLWELRADGRPGRVAQLHSEAGSDISSGDWLVTTGRDEPAGRGRRRGTRAGALPSWEDLAPPPSTALPIGDGATAYGRVLLVPGGRHVVTQHGQGTVGWELNPDGLKPLWELPSVFRVVSAGCSGTLLAVVPVEGTGHAQRVDVVDVVSGEVRGSVPFDGACLTAAFSSDGTRLAVLSNQRRLRIFALAGGDVLTEADLSRYSMTGEQLVLDPALEFAAFPVGNSVIICHVQGRQLAQPPHLTVNDPRKLLALPSTAGFASGSSVPQAVDVWSLDGHAFRLHDPALVKPHLLAVSADERLLAAADPGGLVAVWELPHPATADEVREVPRSAQRMLFPMPVRDLAFGADATTLIAATDREIHVWDL</sequence>
<dbReference type="SMART" id="SM00320">
    <property type="entry name" value="WD40"/>
    <property type="match status" value="3"/>
</dbReference>
<evidence type="ECO:0000256" key="6">
    <source>
        <dbReference type="ARBA" id="ARBA00023016"/>
    </source>
</evidence>
<keyword evidence="10" id="KW-1185">Reference proteome</keyword>
<comment type="similarity">
    <text evidence="1">Belongs to the heat shock protein 70 family.</text>
</comment>
<dbReference type="InterPro" id="IPR013126">
    <property type="entry name" value="Hsp_70_fam"/>
</dbReference>
<dbReference type="InterPro" id="IPR015943">
    <property type="entry name" value="WD40/YVTN_repeat-like_dom_sf"/>
</dbReference>
<dbReference type="InterPro" id="IPR011044">
    <property type="entry name" value="Quino_amine_DH_bsu"/>
</dbReference>
<dbReference type="PANTHER" id="PTHR19375">
    <property type="entry name" value="HEAT SHOCK PROTEIN 70KDA"/>
    <property type="match status" value="1"/>
</dbReference>
<dbReference type="PROSITE" id="PS00678">
    <property type="entry name" value="WD_REPEATS_1"/>
    <property type="match status" value="1"/>
</dbReference>
<keyword evidence="3" id="KW-0677">Repeat</keyword>
<evidence type="ECO:0000256" key="2">
    <source>
        <dbReference type="ARBA" id="ARBA00022574"/>
    </source>
</evidence>
<keyword evidence="6" id="KW-0346">Stress response</keyword>
<dbReference type="InterPro" id="IPR019775">
    <property type="entry name" value="WD40_repeat_CS"/>
</dbReference>
<feature type="compositionally biased region" description="Low complexity" evidence="8">
    <location>
        <begin position="247"/>
        <end position="259"/>
    </location>
</feature>
<evidence type="ECO:0000313" key="9">
    <source>
        <dbReference type="EMBL" id="QWB27750.1"/>
    </source>
</evidence>
<dbReference type="Gene3D" id="2.130.10.10">
    <property type="entry name" value="YVTN repeat-like/Quinoprotein amine dehydrogenase"/>
    <property type="match status" value="2"/>
</dbReference>
<dbReference type="Pfam" id="PF00012">
    <property type="entry name" value="HSP70"/>
    <property type="match status" value="3"/>
</dbReference>
<organism evidence="9 10">
    <name type="scientific">Streptomyces koelreuteriae</name>
    <dbReference type="NCBI Taxonomy" id="2838015"/>
    <lineage>
        <taxon>Bacteria</taxon>
        <taxon>Bacillati</taxon>
        <taxon>Actinomycetota</taxon>
        <taxon>Actinomycetes</taxon>
        <taxon>Kitasatosporales</taxon>
        <taxon>Streptomycetaceae</taxon>
        <taxon>Streptomyces</taxon>
    </lineage>
</organism>
<evidence type="ECO:0000313" key="10">
    <source>
        <dbReference type="Proteomes" id="UP000679629"/>
    </source>
</evidence>
<dbReference type="Gene3D" id="3.30.420.40">
    <property type="match status" value="2"/>
</dbReference>
<dbReference type="EMBL" id="CP075896">
    <property type="protein sequence ID" value="QWB27750.1"/>
    <property type="molecule type" value="Genomic_DNA"/>
</dbReference>
<dbReference type="SUPFAM" id="SSF50969">
    <property type="entry name" value="YVTN repeat-like/Quinoprotein amine dehydrogenase"/>
    <property type="match status" value="1"/>
</dbReference>
<proteinExistence type="inferred from homology"/>
<keyword evidence="7" id="KW-0143">Chaperone</keyword>
<dbReference type="SUPFAM" id="SSF53067">
    <property type="entry name" value="Actin-like ATPase domain"/>
    <property type="match status" value="2"/>
</dbReference>
<evidence type="ECO:0000256" key="3">
    <source>
        <dbReference type="ARBA" id="ARBA00022737"/>
    </source>
</evidence>
<keyword evidence="2" id="KW-0853">WD repeat</keyword>
<name>A0ABX8G3N0_9ACTN</name>
<keyword evidence="5" id="KW-0067">ATP-binding</keyword>
<dbReference type="Gene3D" id="3.90.640.10">
    <property type="entry name" value="Actin, Chain A, domain 4"/>
    <property type="match status" value="1"/>
</dbReference>
<evidence type="ECO:0000256" key="8">
    <source>
        <dbReference type="SAM" id="MobiDB-lite"/>
    </source>
</evidence>
<dbReference type="PROSITE" id="PS01036">
    <property type="entry name" value="HSP70_3"/>
    <property type="match status" value="1"/>
</dbReference>
<protein>
    <submittedName>
        <fullName evidence="9">Hsp70 family protein</fullName>
    </submittedName>
</protein>
<dbReference type="InterPro" id="IPR001680">
    <property type="entry name" value="WD40_rpt"/>
</dbReference>